<dbReference type="InterPro" id="IPR050256">
    <property type="entry name" value="Glycosyltransferase_2"/>
</dbReference>
<evidence type="ECO:0000256" key="8">
    <source>
        <dbReference type="SAM" id="Phobius"/>
    </source>
</evidence>
<evidence type="ECO:0000256" key="5">
    <source>
        <dbReference type="ARBA" id="ARBA00022692"/>
    </source>
</evidence>
<keyword evidence="6 8" id="KW-1133">Transmembrane helix</keyword>
<evidence type="ECO:0000313" key="9">
    <source>
        <dbReference type="EMBL" id="GFP20659.1"/>
    </source>
</evidence>
<dbReference type="EMBL" id="BLRU01000591">
    <property type="protein sequence ID" value="GFP20659.1"/>
    <property type="molecule type" value="Genomic_DNA"/>
</dbReference>
<comment type="subcellular location">
    <subcellularLocation>
        <location evidence="1">Membrane</location>
        <topology evidence="1">Multi-pass membrane protein</topology>
    </subcellularLocation>
</comment>
<proteinExistence type="inferred from homology"/>
<organism evidence="9 10">
    <name type="scientific">Candidatus Hakubella thermalkaliphila</name>
    <dbReference type="NCBI Taxonomy" id="2754717"/>
    <lineage>
        <taxon>Bacteria</taxon>
        <taxon>Bacillati</taxon>
        <taxon>Actinomycetota</taxon>
        <taxon>Actinomycetota incertae sedis</taxon>
        <taxon>Candidatus Hakubellales</taxon>
        <taxon>Candidatus Hakubellaceae</taxon>
        <taxon>Candidatus Hakubella</taxon>
    </lineage>
</organism>
<evidence type="ECO:0000256" key="6">
    <source>
        <dbReference type="ARBA" id="ARBA00022989"/>
    </source>
</evidence>
<accession>A0A6V8NK16</accession>
<dbReference type="PANTHER" id="PTHR48090:SF1">
    <property type="entry name" value="PROPHAGE BACTOPRENOL GLUCOSYL TRANSFERASE HOMOLOG"/>
    <property type="match status" value="1"/>
</dbReference>
<evidence type="ECO:0000256" key="4">
    <source>
        <dbReference type="ARBA" id="ARBA00022679"/>
    </source>
</evidence>
<dbReference type="GO" id="GO:0016757">
    <property type="term" value="F:glycosyltransferase activity"/>
    <property type="evidence" value="ECO:0007669"/>
    <property type="project" value="UniProtKB-KW"/>
</dbReference>
<sequence length="122" mass="13801">PRVAGETKYSLLRMIKFSLDGIVSMSSRPLKLSYMFALFGSLPFLLYLIGSFIAWKWYGIKMVPGWGSLLLAIVTFGFFSLIMLGVIGEYLARIYEDTKQRPMFILTDRVEQGSTIDINGTN</sequence>
<name>A0A6V8NK16_9ACTN</name>
<comment type="similarity">
    <text evidence="2">Belongs to the glycosyltransferase 2 family.</text>
</comment>
<evidence type="ECO:0000256" key="7">
    <source>
        <dbReference type="ARBA" id="ARBA00023136"/>
    </source>
</evidence>
<dbReference type="PANTHER" id="PTHR48090">
    <property type="entry name" value="UNDECAPRENYL-PHOSPHATE 4-DEOXY-4-FORMAMIDO-L-ARABINOSE TRANSFERASE-RELATED"/>
    <property type="match status" value="1"/>
</dbReference>
<keyword evidence="5 8" id="KW-0812">Transmembrane</keyword>
<dbReference type="GO" id="GO:0005886">
    <property type="term" value="C:plasma membrane"/>
    <property type="evidence" value="ECO:0007669"/>
    <property type="project" value="TreeGrafter"/>
</dbReference>
<evidence type="ECO:0000256" key="2">
    <source>
        <dbReference type="ARBA" id="ARBA00006739"/>
    </source>
</evidence>
<comment type="caution">
    <text evidence="9">The sequence shown here is derived from an EMBL/GenBank/DDBJ whole genome shotgun (WGS) entry which is preliminary data.</text>
</comment>
<feature type="transmembrane region" description="Helical" evidence="8">
    <location>
        <begin position="34"/>
        <end position="57"/>
    </location>
</feature>
<reference evidence="9 10" key="1">
    <citation type="journal article" date="2020" name="Front. Microbiol.">
        <title>Single-cell genomics of novel Actinobacteria with the Wood-Ljungdahl pathway discovered in a serpentinizing system.</title>
        <authorList>
            <person name="Merino N."/>
            <person name="Kawai M."/>
            <person name="Boyd E.S."/>
            <person name="Colman D.R."/>
            <person name="McGlynn S.E."/>
            <person name="Nealson K.H."/>
            <person name="Kurokawa K."/>
            <person name="Hongoh Y."/>
        </authorList>
    </citation>
    <scope>NUCLEOTIDE SEQUENCE [LARGE SCALE GENOMIC DNA]</scope>
    <source>
        <strain evidence="9 10">S03</strain>
    </source>
</reference>
<dbReference type="Proteomes" id="UP000574717">
    <property type="component" value="Unassembled WGS sequence"/>
</dbReference>
<keyword evidence="4 9" id="KW-0808">Transferase</keyword>
<dbReference type="AlphaFoldDB" id="A0A6V8NK16"/>
<feature type="non-terminal residue" evidence="9">
    <location>
        <position position="1"/>
    </location>
</feature>
<protein>
    <submittedName>
        <fullName evidence="9">Polyisoprenyl-phosphate glycosyltransferase</fullName>
    </submittedName>
</protein>
<evidence type="ECO:0000313" key="10">
    <source>
        <dbReference type="Proteomes" id="UP000574717"/>
    </source>
</evidence>
<evidence type="ECO:0000256" key="1">
    <source>
        <dbReference type="ARBA" id="ARBA00004141"/>
    </source>
</evidence>
<keyword evidence="7 8" id="KW-0472">Membrane</keyword>
<feature type="transmembrane region" description="Helical" evidence="8">
    <location>
        <begin position="69"/>
        <end position="92"/>
    </location>
</feature>
<evidence type="ECO:0000256" key="3">
    <source>
        <dbReference type="ARBA" id="ARBA00022676"/>
    </source>
</evidence>
<keyword evidence="3" id="KW-0328">Glycosyltransferase</keyword>
<gene>
    <name evidence="9" type="ORF">HKBW3S03_02162</name>
</gene>